<organism evidence="10 11">
    <name type="scientific">Armadillidium nasatum</name>
    <dbReference type="NCBI Taxonomy" id="96803"/>
    <lineage>
        <taxon>Eukaryota</taxon>
        <taxon>Metazoa</taxon>
        <taxon>Ecdysozoa</taxon>
        <taxon>Arthropoda</taxon>
        <taxon>Crustacea</taxon>
        <taxon>Multicrustacea</taxon>
        <taxon>Malacostraca</taxon>
        <taxon>Eumalacostraca</taxon>
        <taxon>Peracarida</taxon>
        <taxon>Isopoda</taxon>
        <taxon>Oniscidea</taxon>
        <taxon>Crinocheta</taxon>
        <taxon>Armadillidiidae</taxon>
        <taxon>Armadillidium</taxon>
    </lineage>
</organism>
<dbReference type="GO" id="GO:0005847">
    <property type="term" value="C:mRNA cleavage and polyadenylation specificity factor complex"/>
    <property type="evidence" value="ECO:0007669"/>
    <property type="project" value="TreeGrafter"/>
</dbReference>
<dbReference type="Proteomes" id="UP000326759">
    <property type="component" value="Unassembled WGS sequence"/>
</dbReference>
<dbReference type="Gene3D" id="1.25.40.630">
    <property type="match status" value="1"/>
</dbReference>
<dbReference type="FunFam" id="1.10.20.70:FF:000001">
    <property type="entry name" value="Cleavage stimulation factor subunit 2"/>
    <property type="match status" value="1"/>
</dbReference>
<reference evidence="10 11" key="1">
    <citation type="journal article" date="2019" name="PLoS Biol.">
        <title>Sex chromosomes control vertical transmission of feminizing Wolbachia symbionts in an isopod.</title>
        <authorList>
            <person name="Becking T."/>
            <person name="Chebbi M.A."/>
            <person name="Giraud I."/>
            <person name="Moumen B."/>
            <person name="Laverre T."/>
            <person name="Caubet Y."/>
            <person name="Peccoud J."/>
            <person name="Gilbert C."/>
            <person name="Cordaux R."/>
        </authorList>
    </citation>
    <scope>NUCLEOTIDE SEQUENCE [LARGE SCALE GENOMIC DNA]</scope>
    <source>
        <strain evidence="10">ANa2</strain>
        <tissue evidence="10">Whole body excluding digestive tract and cuticle</tissue>
    </source>
</reference>
<feature type="compositionally biased region" description="Low complexity" evidence="8">
    <location>
        <begin position="206"/>
        <end position="217"/>
    </location>
</feature>
<evidence type="ECO:0000256" key="6">
    <source>
        <dbReference type="ARBA" id="ARBA00023242"/>
    </source>
</evidence>
<gene>
    <name evidence="10" type="primary">CSTF2</name>
    <name evidence="10" type="ORF">Anas_09560</name>
</gene>
<feature type="compositionally biased region" description="Pro residues" evidence="8">
    <location>
        <begin position="283"/>
        <end position="310"/>
    </location>
</feature>
<feature type="compositionally biased region" description="Polar residues" evidence="8">
    <location>
        <begin position="454"/>
        <end position="474"/>
    </location>
</feature>
<name>A0A5N5SNB8_9CRUS</name>
<keyword evidence="5 7" id="KW-0694">RNA-binding</keyword>
<dbReference type="CDD" id="cd12671">
    <property type="entry name" value="RRM_CSTF2_CSTF2T"/>
    <property type="match status" value="1"/>
</dbReference>
<feature type="compositionally biased region" description="Basic and acidic residues" evidence="8">
    <location>
        <begin position="434"/>
        <end position="451"/>
    </location>
</feature>
<evidence type="ECO:0000256" key="8">
    <source>
        <dbReference type="SAM" id="MobiDB-lite"/>
    </source>
</evidence>
<evidence type="ECO:0000259" key="9">
    <source>
        <dbReference type="PROSITE" id="PS50102"/>
    </source>
</evidence>
<sequence length="534" mass="58071">MSETSAVVEKSLRSVFVGNIPYEATEEKLRDIFSQVGPVLSFKLMYDRESGKPKGYGFCEYKDQETALSAMRNLNGFEIGGRPLRVDNACTEKSRMEMQSLMMGPVVESPFGPDVDPEKAPEAISNAVASLPPEQMYELMRQMKLCVRNNPSEARTMLMNNPQLAYALLQAQVVMRIIDPKIAVQILYGSRDPVEPILPSSGVGNTLPSTTSPLTSTAPVINGTGSGVPPPPSQPQGAPPIPSNMPTHYPPPQNVGPPPPVAPPVVPPSMGPRMGVPGSAPMTGPPPPGGQFPGPQPQNRPPHPVPPPSRIPFSGGDYDLRQMGSNAPRAPVSQAPPPPPPSSDQDMRMPPSMGGPPLPSSLPHENFPSENGRFGRDFDQRERFREGGNPPPREREQRDSYARDSRENRDRDIRPLRDPRERDKDYRSNPPMEGGRDPRGRNFQPQDKDFRSIPPNQGGSNSSSQAPRPSQLTGSAAGAPPSGNLPPGLAGQDQEKASLIMQVLQLSDEQIRMLPPEQQASIMQLKEQIQRSSH</sequence>
<dbReference type="FunFam" id="3.30.70.330:FF:000061">
    <property type="entry name" value="cleavage stimulation factor subunit 2 isoform X1"/>
    <property type="match status" value="1"/>
</dbReference>
<evidence type="ECO:0000256" key="2">
    <source>
        <dbReference type="ARBA" id="ARBA00022553"/>
    </source>
</evidence>
<dbReference type="Pfam" id="PF00076">
    <property type="entry name" value="RRM_1"/>
    <property type="match status" value="1"/>
</dbReference>
<evidence type="ECO:0000256" key="7">
    <source>
        <dbReference type="PROSITE-ProRule" id="PRU00176"/>
    </source>
</evidence>
<feature type="compositionally biased region" description="Basic and acidic residues" evidence="8">
    <location>
        <begin position="373"/>
        <end position="427"/>
    </location>
</feature>
<dbReference type="InterPro" id="IPR038192">
    <property type="entry name" value="CSTF_C_sf"/>
</dbReference>
<keyword evidence="11" id="KW-1185">Reference proteome</keyword>
<dbReference type="OrthoDB" id="272703at2759"/>
<dbReference type="GO" id="GO:0031124">
    <property type="term" value="P:mRNA 3'-end processing"/>
    <property type="evidence" value="ECO:0007669"/>
    <property type="project" value="InterPro"/>
</dbReference>
<comment type="subcellular location">
    <subcellularLocation>
        <location evidence="1">Nucleus</location>
    </subcellularLocation>
</comment>
<evidence type="ECO:0000313" key="10">
    <source>
        <dbReference type="EMBL" id="KAB7495089.1"/>
    </source>
</evidence>
<dbReference type="InterPro" id="IPR025742">
    <property type="entry name" value="CSTF2_hinge"/>
</dbReference>
<feature type="compositionally biased region" description="Low complexity" evidence="8">
    <location>
        <begin position="271"/>
        <end position="282"/>
    </location>
</feature>
<evidence type="ECO:0000313" key="11">
    <source>
        <dbReference type="Proteomes" id="UP000326759"/>
    </source>
</evidence>
<dbReference type="SUPFAM" id="SSF54928">
    <property type="entry name" value="RNA-binding domain, RBD"/>
    <property type="match status" value="1"/>
</dbReference>
<dbReference type="PROSITE" id="PS50102">
    <property type="entry name" value="RRM"/>
    <property type="match status" value="1"/>
</dbReference>
<dbReference type="FunFam" id="1.25.40.630:FF:000001">
    <property type="entry name" value="Cleavage stimulation factor subunit 2"/>
    <property type="match status" value="1"/>
</dbReference>
<evidence type="ECO:0000256" key="3">
    <source>
        <dbReference type="ARBA" id="ARBA00022664"/>
    </source>
</evidence>
<proteinExistence type="predicted"/>
<keyword evidence="4" id="KW-0677">Repeat</keyword>
<dbReference type="Pfam" id="PF14327">
    <property type="entry name" value="CSTF2_hinge"/>
    <property type="match status" value="1"/>
</dbReference>
<feature type="domain" description="RRM" evidence="9">
    <location>
        <begin position="13"/>
        <end position="91"/>
    </location>
</feature>
<evidence type="ECO:0000256" key="5">
    <source>
        <dbReference type="ARBA" id="ARBA00022884"/>
    </source>
</evidence>
<protein>
    <submittedName>
        <fullName evidence="10">Cleavage stimulation factor subunit 2</fullName>
    </submittedName>
</protein>
<dbReference type="EMBL" id="SEYY01023103">
    <property type="protein sequence ID" value="KAB7495089.1"/>
    <property type="molecule type" value="Genomic_DNA"/>
</dbReference>
<dbReference type="Gene3D" id="1.10.20.70">
    <property type="entry name" value="Transcription termination and cleavage factor, C-terminal domain"/>
    <property type="match status" value="1"/>
</dbReference>
<keyword evidence="3" id="KW-0507">mRNA processing</keyword>
<feature type="region of interest" description="Disordered" evidence="8">
    <location>
        <begin position="199"/>
        <end position="496"/>
    </location>
</feature>
<dbReference type="InterPro" id="IPR012677">
    <property type="entry name" value="Nucleotide-bd_a/b_plait_sf"/>
</dbReference>
<dbReference type="GO" id="GO:0003729">
    <property type="term" value="F:mRNA binding"/>
    <property type="evidence" value="ECO:0007669"/>
    <property type="project" value="TreeGrafter"/>
</dbReference>
<evidence type="ECO:0000256" key="4">
    <source>
        <dbReference type="ARBA" id="ARBA00022737"/>
    </source>
</evidence>
<dbReference type="PANTHER" id="PTHR45735">
    <property type="entry name" value="CLEAVAGE STIMULATION FACTOR SUBUNIT 2"/>
    <property type="match status" value="1"/>
</dbReference>
<dbReference type="Gene3D" id="3.30.70.330">
    <property type="match status" value="1"/>
</dbReference>
<feature type="compositionally biased region" description="Pro residues" evidence="8">
    <location>
        <begin position="228"/>
        <end position="270"/>
    </location>
</feature>
<dbReference type="AlphaFoldDB" id="A0A5N5SNB8"/>
<dbReference type="InterPro" id="IPR026896">
    <property type="entry name" value="CSTF_C"/>
</dbReference>
<dbReference type="InterPro" id="IPR035979">
    <property type="entry name" value="RBD_domain_sf"/>
</dbReference>
<keyword evidence="2" id="KW-0597">Phosphoprotein</keyword>
<comment type="caution">
    <text evidence="10">The sequence shown here is derived from an EMBL/GenBank/DDBJ whole genome shotgun (WGS) entry which is preliminary data.</text>
</comment>
<dbReference type="Pfam" id="PF14304">
    <property type="entry name" value="CSTF_C"/>
    <property type="match status" value="1"/>
</dbReference>
<dbReference type="InterPro" id="IPR000504">
    <property type="entry name" value="RRM_dom"/>
</dbReference>
<accession>A0A5N5SNB8</accession>
<dbReference type="SMART" id="SM00360">
    <property type="entry name" value="RRM"/>
    <property type="match status" value="1"/>
</dbReference>
<evidence type="ECO:0000256" key="1">
    <source>
        <dbReference type="ARBA" id="ARBA00004123"/>
    </source>
</evidence>
<keyword evidence="6" id="KW-0539">Nucleus</keyword>
<dbReference type="PANTHER" id="PTHR45735:SF2">
    <property type="entry name" value="CLEAVAGE STIMULATION FACTOR SUBUNIT 2"/>
    <property type="match status" value="1"/>
</dbReference>